<reference evidence="1" key="2">
    <citation type="submission" date="2013-05" db="EMBL/GenBank/DDBJ databases">
        <authorList>
            <person name="Carter J.-M."/>
            <person name="Baker S.C."/>
            <person name="Pink R."/>
            <person name="Carter D.R.F."/>
            <person name="Collins A."/>
            <person name="Tomlin J."/>
            <person name="Gibbs M."/>
            <person name="Breuker C.J."/>
        </authorList>
    </citation>
    <scope>NUCLEOTIDE SEQUENCE</scope>
    <source>
        <tissue evidence="1">Ovary</tissue>
    </source>
</reference>
<sequence length="94" mass="10973">MNQTNNKGNYIFHNILLVLRHTTSRVLIKSNSKYFVYQEKIYTPEMILHTTHYRSYHRVLSSVPCRLSSLIGCWIFLSSIINVPSVPSQTFMPP</sequence>
<dbReference type="EMBL" id="GAIX01004828">
    <property type="protein sequence ID" value="JAA87732.1"/>
    <property type="molecule type" value="Transcribed_RNA"/>
</dbReference>
<accession>S4PXL5</accession>
<evidence type="ECO:0000313" key="1">
    <source>
        <dbReference type="EMBL" id="JAA87732.1"/>
    </source>
</evidence>
<organism evidence="1">
    <name type="scientific">Pararge aegeria</name>
    <name type="common">speckled wood butterfly</name>
    <dbReference type="NCBI Taxonomy" id="116150"/>
    <lineage>
        <taxon>Eukaryota</taxon>
        <taxon>Metazoa</taxon>
        <taxon>Ecdysozoa</taxon>
        <taxon>Arthropoda</taxon>
        <taxon>Hexapoda</taxon>
        <taxon>Insecta</taxon>
        <taxon>Pterygota</taxon>
        <taxon>Neoptera</taxon>
        <taxon>Endopterygota</taxon>
        <taxon>Lepidoptera</taxon>
        <taxon>Glossata</taxon>
        <taxon>Ditrysia</taxon>
        <taxon>Papilionoidea</taxon>
        <taxon>Nymphalidae</taxon>
        <taxon>Satyrinae</taxon>
        <taxon>Satyrini</taxon>
        <taxon>Parargina</taxon>
        <taxon>Pararge</taxon>
    </lineage>
</organism>
<dbReference type="AlphaFoldDB" id="S4PXL5"/>
<protein>
    <submittedName>
        <fullName evidence="1">Uncharacterized protein</fullName>
    </submittedName>
</protein>
<name>S4PXL5_9NEOP</name>
<reference evidence="1" key="1">
    <citation type="journal article" date="2013" name="BMC Genomics">
        <title>Unscrambling butterfly oogenesis.</title>
        <authorList>
            <person name="Carter J.M."/>
            <person name="Baker S.C."/>
            <person name="Pink R."/>
            <person name="Carter D.R."/>
            <person name="Collins A."/>
            <person name="Tomlin J."/>
            <person name="Gibbs M."/>
            <person name="Breuker C.J."/>
        </authorList>
    </citation>
    <scope>NUCLEOTIDE SEQUENCE</scope>
    <source>
        <tissue evidence="1">Ovary</tissue>
    </source>
</reference>
<proteinExistence type="predicted"/>